<name>A0A316UJR7_9BASI</name>
<organism evidence="2 3">
    <name type="scientific">Jaminaea rosea</name>
    <dbReference type="NCBI Taxonomy" id="1569628"/>
    <lineage>
        <taxon>Eukaryota</taxon>
        <taxon>Fungi</taxon>
        <taxon>Dikarya</taxon>
        <taxon>Basidiomycota</taxon>
        <taxon>Ustilaginomycotina</taxon>
        <taxon>Exobasidiomycetes</taxon>
        <taxon>Microstromatales</taxon>
        <taxon>Microstromatales incertae sedis</taxon>
        <taxon>Jaminaea</taxon>
    </lineage>
</organism>
<dbReference type="AlphaFoldDB" id="A0A316UJR7"/>
<feature type="non-terminal residue" evidence="2">
    <location>
        <position position="119"/>
    </location>
</feature>
<feature type="region of interest" description="Disordered" evidence="1">
    <location>
        <begin position="90"/>
        <end position="119"/>
    </location>
</feature>
<feature type="compositionally biased region" description="Basic residues" evidence="1">
    <location>
        <begin position="100"/>
        <end position="112"/>
    </location>
</feature>
<dbReference type="OrthoDB" id="10067079at2759"/>
<keyword evidence="3" id="KW-1185">Reference proteome</keyword>
<dbReference type="GO" id="GO:0005730">
    <property type="term" value="C:nucleolus"/>
    <property type="evidence" value="ECO:0007669"/>
    <property type="project" value="TreeGrafter"/>
</dbReference>
<protein>
    <submittedName>
        <fullName evidence="2">DUF1168-domain-containing protein</fullName>
    </submittedName>
</protein>
<evidence type="ECO:0000313" key="3">
    <source>
        <dbReference type="Proteomes" id="UP000245884"/>
    </source>
</evidence>
<dbReference type="InterPro" id="IPR009548">
    <property type="entry name" value="Prkrip1"/>
</dbReference>
<gene>
    <name evidence="2" type="ORF">BDZ90DRAFT_208047</name>
</gene>
<reference evidence="2 3" key="1">
    <citation type="journal article" date="2018" name="Mol. Biol. Evol.">
        <title>Broad Genomic Sampling Reveals a Smut Pathogenic Ancestry of the Fungal Clade Ustilaginomycotina.</title>
        <authorList>
            <person name="Kijpornyongpan T."/>
            <person name="Mondo S.J."/>
            <person name="Barry K."/>
            <person name="Sandor L."/>
            <person name="Lee J."/>
            <person name="Lipzen A."/>
            <person name="Pangilinan J."/>
            <person name="LaButti K."/>
            <person name="Hainaut M."/>
            <person name="Henrissat B."/>
            <person name="Grigoriev I.V."/>
            <person name="Spatafora J.W."/>
            <person name="Aime M.C."/>
        </authorList>
    </citation>
    <scope>NUCLEOTIDE SEQUENCE [LARGE SCALE GENOMIC DNA]</scope>
    <source>
        <strain evidence="2 3">MCA 5214</strain>
    </source>
</reference>
<dbReference type="GO" id="GO:0003725">
    <property type="term" value="F:double-stranded RNA binding"/>
    <property type="evidence" value="ECO:0007669"/>
    <property type="project" value="InterPro"/>
</dbReference>
<dbReference type="Pfam" id="PF06658">
    <property type="entry name" value="DUF1168"/>
    <property type="match status" value="1"/>
</dbReference>
<feature type="non-terminal residue" evidence="2">
    <location>
        <position position="1"/>
    </location>
</feature>
<evidence type="ECO:0000256" key="1">
    <source>
        <dbReference type="SAM" id="MobiDB-lite"/>
    </source>
</evidence>
<dbReference type="GO" id="GO:0019901">
    <property type="term" value="F:protein kinase binding"/>
    <property type="evidence" value="ECO:0007669"/>
    <property type="project" value="TreeGrafter"/>
</dbReference>
<accession>A0A316UJR7</accession>
<dbReference type="Proteomes" id="UP000245884">
    <property type="component" value="Unassembled WGS sequence"/>
</dbReference>
<dbReference type="GeneID" id="37025820"/>
<evidence type="ECO:0000313" key="2">
    <source>
        <dbReference type="EMBL" id="PWN25470.1"/>
    </source>
</evidence>
<feature type="compositionally biased region" description="Basic and acidic residues" evidence="1">
    <location>
        <begin position="22"/>
        <end position="39"/>
    </location>
</feature>
<dbReference type="GO" id="GO:0004860">
    <property type="term" value="F:protein kinase inhibitor activity"/>
    <property type="evidence" value="ECO:0007669"/>
    <property type="project" value="TreeGrafter"/>
</dbReference>
<sequence length="119" mass="13532">TPAEQQAAVLSQLLAHPEREVKLPSAPREKTLRAPRETIKNVTGSSAGAGSGEFHVYKHARRREYERIKLMEEKDVRDKEESRFLIEQAELQARDEAKTGKNRGKREKKKAARERAKAA</sequence>
<proteinExistence type="predicted"/>
<dbReference type="PANTHER" id="PTHR13507:SF0">
    <property type="entry name" value="PRKR-INTERACTING PROTEIN 1"/>
    <property type="match status" value="1"/>
</dbReference>
<feature type="region of interest" description="Disordered" evidence="1">
    <location>
        <begin position="22"/>
        <end position="53"/>
    </location>
</feature>
<dbReference type="PANTHER" id="PTHR13507">
    <property type="entry name" value="PRKR-INTERACTING PROTEIN 1"/>
    <property type="match status" value="1"/>
</dbReference>
<dbReference type="EMBL" id="KZ819675">
    <property type="protein sequence ID" value="PWN25470.1"/>
    <property type="molecule type" value="Genomic_DNA"/>
</dbReference>
<dbReference type="RefSeq" id="XP_025360082.1">
    <property type="nucleotide sequence ID" value="XM_025503997.1"/>
</dbReference>
<dbReference type="STRING" id="1569628.A0A316UJR7"/>